<dbReference type="Pfam" id="PF00149">
    <property type="entry name" value="Metallophos"/>
    <property type="match status" value="1"/>
</dbReference>
<dbReference type="AlphaFoldDB" id="A0A7S0DG64"/>
<name>A0A7S0DG64_9EUKA</name>
<evidence type="ECO:0000259" key="2">
    <source>
        <dbReference type="Pfam" id="PF00149"/>
    </source>
</evidence>
<proteinExistence type="predicted"/>
<feature type="domain" description="Calcineurin-like phosphoesterase" evidence="2">
    <location>
        <begin position="216"/>
        <end position="441"/>
    </location>
</feature>
<dbReference type="InterPro" id="IPR029052">
    <property type="entry name" value="Metallo-depent_PP-like"/>
</dbReference>
<feature type="chain" id="PRO_5030873574" description="Calcineurin-like phosphoesterase domain-containing protein" evidence="1">
    <location>
        <begin position="19"/>
        <end position="517"/>
    </location>
</feature>
<keyword evidence="1" id="KW-0732">Signal</keyword>
<feature type="signal peptide" evidence="1">
    <location>
        <begin position="1"/>
        <end position="18"/>
    </location>
</feature>
<dbReference type="Gene3D" id="3.60.21.10">
    <property type="match status" value="1"/>
</dbReference>
<dbReference type="GO" id="GO:0016787">
    <property type="term" value="F:hydrolase activity"/>
    <property type="evidence" value="ECO:0007669"/>
    <property type="project" value="InterPro"/>
</dbReference>
<evidence type="ECO:0000313" key="3">
    <source>
        <dbReference type="EMBL" id="CAD8453658.1"/>
    </source>
</evidence>
<gene>
    <name evidence="3" type="ORF">LAMO00422_LOCUS12598</name>
</gene>
<dbReference type="SUPFAM" id="SSF56300">
    <property type="entry name" value="Metallo-dependent phosphatases"/>
    <property type="match status" value="1"/>
</dbReference>
<reference evidence="3" key="1">
    <citation type="submission" date="2021-01" db="EMBL/GenBank/DDBJ databases">
        <authorList>
            <person name="Corre E."/>
            <person name="Pelletier E."/>
            <person name="Niang G."/>
            <person name="Scheremetjew M."/>
            <person name="Finn R."/>
            <person name="Kale V."/>
            <person name="Holt S."/>
            <person name="Cochrane G."/>
            <person name="Meng A."/>
            <person name="Brown T."/>
            <person name="Cohen L."/>
        </authorList>
    </citation>
    <scope>NUCLEOTIDE SEQUENCE</scope>
    <source>
        <strain evidence="3">CCMP2058</strain>
    </source>
</reference>
<dbReference type="InterPro" id="IPR004843">
    <property type="entry name" value="Calcineurin-like_PHP"/>
</dbReference>
<sequence>MALPRCLLALSLFGLGMAFTPEKYPCVVCDGLVERIMQGKSFQEACSELKSCEFLFQYKNLTTMDLFPDQYKGNATEIPLPKRDIFVREICSRLGLCSQSRDSFSKSGITSSPDVRVTPVFGAKGYDFVRVSLIDSSNSPTKPETRPEDLFTYSENFKYRWTNMRLNSGLIKVTPGQTTTINIQGTDFNILLPGEGDGVRGVIIADPCISDKWVGCQFGSTLKTFDRITGFINAASELSPDKGGIDFWMILGDNFYDRTGELTTQFFGALSAKAKSKLFAASAGNHDYWVGGSPIIGDKNKDQFGNGFMQYYGMDTYASRNDSVNFLDFSQDPSKGWVILKENLPVPDNFQSYFKIGNLGFISYSGAYSKDKVFPFLQEACSWLGNQTDISSAYILGHWNDDGLGCPSGMEVPSIHASVENIEGCKGLGDKLGYFMGHTHCNVVKEKGLGFMVAGMGMEGCGNFGVPIVDSTSGTTKVYYYPIQDVNVEGSDKYSDVVGCFESKGVGSCQDLAMVWA</sequence>
<protein>
    <recommendedName>
        <fullName evidence="2">Calcineurin-like phosphoesterase domain-containing protein</fullName>
    </recommendedName>
</protein>
<accession>A0A7S0DG64</accession>
<dbReference type="EMBL" id="HBEM01018470">
    <property type="protein sequence ID" value="CAD8453658.1"/>
    <property type="molecule type" value="Transcribed_RNA"/>
</dbReference>
<organism evidence="3">
    <name type="scientific">Amorphochlora amoebiformis</name>
    <dbReference type="NCBI Taxonomy" id="1561963"/>
    <lineage>
        <taxon>Eukaryota</taxon>
        <taxon>Sar</taxon>
        <taxon>Rhizaria</taxon>
        <taxon>Cercozoa</taxon>
        <taxon>Chlorarachniophyceae</taxon>
        <taxon>Amorphochlora</taxon>
    </lineage>
</organism>
<evidence type="ECO:0000256" key="1">
    <source>
        <dbReference type="SAM" id="SignalP"/>
    </source>
</evidence>